<proteinExistence type="predicted"/>
<evidence type="ECO:0000313" key="2">
    <source>
        <dbReference type="EMBL" id="OCK74778.1"/>
    </source>
</evidence>
<organism evidence="2 3">
    <name type="scientific">Lepidopterella palustris CBS 459.81</name>
    <dbReference type="NCBI Taxonomy" id="1314670"/>
    <lineage>
        <taxon>Eukaryota</taxon>
        <taxon>Fungi</taxon>
        <taxon>Dikarya</taxon>
        <taxon>Ascomycota</taxon>
        <taxon>Pezizomycotina</taxon>
        <taxon>Dothideomycetes</taxon>
        <taxon>Pleosporomycetidae</taxon>
        <taxon>Mytilinidiales</taxon>
        <taxon>Argynnaceae</taxon>
        <taxon>Lepidopterella</taxon>
    </lineage>
</organism>
<accession>A0A8E2J9Z5</accession>
<name>A0A8E2J9Z5_9PEZI</name>
<feature type="non-terminal residue" evidence="2">
    <location>
        <position position="1"/>
    </location>
</feature>
<sequence length="90" mass="9898">PTDEQLKSWAKDPPNHQGGNWCFIVLRAGMTIWFPVGFVHFASRLSGNGRHTMGIGGYIPLCSAITQWAKILAPQLAYPNSTNEKVTKTA</sequence>
<gene>
    <name evidence="2" type="ORF">K432DRAFT_264592</name>
</gene>
<keyword evidence="1" id="KW-0472">Membrane</keyword>
<dbReference type="AlphaFoldDB" id="A0A8E2J9Z5"/>
<feature type="non-terminal residue" evidence="2">
    <location>
        <position position="90"/>
    </location>
</feature>
<keyword evidence="1" id="KW-1133">Transmembrane helix</keyword>
<keyword evidence="3" id="KW-1185">Reference proteome</keyword>
<reference evidence="2 3" key="1">
    <citation type="journal article" date="2016" name="Nat. Commun.">
        <title>Ectomycorrhizal ecology is imprinted in the genome of the dominant symbiotic fungus Cenococcum geophilum.</title>
        <authorList>
            <consortium name="DOE Joint Genome Institute"/>
            <person name="Peter M."/>
            <person name="Kohler A."/>
            <person name="Ohm R.A."/>
            <person name="Kuo A."/>
            <person name="Krutzmann J."/>
            <person name="Morin E."/>
            <person name="Arend M."/>
            <person name="Barry K.W."/>
            <person name="Binder M."/>
            <person name="Choi C."/>
            <person name="Clum A."/>
            <person name="Copeland A."/>
            <person name="Grisel N."/>
            <person name="Haridas S."/>
            <person name="Kipfer T."/>
            <person name="LaButti K."/>
            <person name="Lindquist E."/>
            <person name="Lipzen A."/>
            <person name="Maire R."/>
            <person name="Meier B."/>
            <person name="Mihaltcheva S."/>
            <person name="Molinier V."/>
            <person name="Murat C."/>
            <person name="Poggeler S."/>
            <person name="Quandt C.A."/>
            <person name="Sperisen C."/>
            <person name="Tritt A."/>
            <person name="Tisserant E."/>
            <person name="Crous P.W."/>
            <person name="Henrissat B."/>
            <person name="Nehls U."/>
            <person name="Egli S."/>
            <person name="Spatafora J.W."/>
            <person name="Grigoriev I.V."/>
            <person name="Martin F.M."/>
        </authorList>
    </citation>
    <scope>NUCLEOTIDE SEQUENCE [LARGE SCALE GENOMIC DNA]</scope>
    <source>
        <strain evidence="2 3">CBS 459.81</strain>
    </source>
</reference>
<feature type="transmembrane region" description="Helical" evidence="1">
    <location>
        <begin position="18"/>
        <end position="41"/>
    </location>
</feature>
<dbReference type="Proteomes" id="UP000250266">
    <property type="component" value="Unassembled WGS sequence"/>
</dbReference>
<evidence type="ECO:0000256" key="1">
    <source>
        <dbReference type="SAM" id="Phobius"/>
    </source>
</evidence>
<evidence type="ECO:0000313" key="3">
    <source>
        <dbReference type="Proteomes" id="UP000250266"/>
    </source>
</evidence>
<dbReference type="EMBL" id="KV745417">
    <property type="protein sequence ID" value="OCK74778.1"/>
    <property type="molecule type" value="Genomic_DNA"/>
</dbReference>
<dbReference type="OrthoDB" id="3860121at2759"/>
<protein>
    <submittedName>
        <fullName evidence="2">Uncharacterized protein</fullName>
    </submittedName>
</protein>
<keyword evidence="1" id="KW-0812">Transmembrane</keyword>